<evidence type="ECO:0000313" key="11">
    <source>
        <dbReference type="EMBL" id="KAG7174213.1"/>
    </source>
</evidence>
<sequence>MTLEAVQETAHLTLSLGVNETWWPHQQVPAFIHGSSLLHLVLFLTHQGKFLHLVPSCDAHILSDNVFDSVEKLALICELPGEVYGRRNTMGVFTLLPFSSSNPKFLGTGPWAAGHYTVRVNGGSSYARAGPGQLEQVQGQPFLGGVAATWLYLQRGIFSQGVPALPRALWQRMFLAAWYLYCLVVSAAYTCNLIAIFTCPAYPQRITTLQQLADGDYRMAEADLGSFLPNALKESKDANYRRLGKKLDLLPQKDDTLAAMLAGTPAVFGGAVTRKVILGVHHKVFPSHVSWIFPKYTPWKYKFDQGIQRLVEADFIQYWIKEITTQTPAASIFASTDMTTSTALPANSSL</sequence>
<comment type="subcellular location">
    <subcellularLocation>
        <location evidence="1">Cell membrane</location>
        <topology evidence="1">Multi-pass membrane protein</topology>
    </subcellularLocation>
</comment>
<keyword evidence="4 9" id="KW-0812">Transmembrane</keyword>
<keyword evidence="12" id="KW-1185">Reference proteome</keyword>
<dbReference type="EMBL" id="JAHLQT010007678">
    <property type="protein sequence ID" value="KAG7174213.1"/>
    <property type="molecule type" value="Genomic_DNA"/>
</dbReference>
<dbReference type="InterPro" id="IPR052192">
    <property type="entry name" value="Insect_Ionotropic_Sensory_Rcpt"/>
</dbReference>
<evidence type="ECO:0000256" key="7">
    <source>
        <dbReference type="ARBA" id="ARBA00023170"/>
    </source>
</evidence>
<keyword evidence="5 9" id="KW-1133">Transmembrane helix</keyword>
<keyword evidence="3" id="KW-1003">Cell membrane</keyword>
<name>A0A8J5TKP1_HOMAM</name>
<dbReference type="GO" id="GO:0005886">
    <property type="term" value="C:plasma membrane"/>
    <property type="evidence" value="ECO:0007669"/>
    <property type="project" value="UniProtKB-SubCell"/>
</dbReference>
<comment type="caution">
    <text evidence="11">The sequence shown here is derived from an EMBL/GenBank/DDBJ whole genome shotgun (WGS) entry which is preliminary data.</text>
</comment>
<proteinExistence type="inferred from homology"/>
<evidence type="ECO:0000259" key="10">
    <source>
        <dbReference type="Pfam" id="PF00060"/>
    </source>
</evidence>
<feature type="transmembrane region" description="Helical" evidence="9">
    <location>
        <begin position="176"/>
        <end position="197"/>
    </location>
</feature>
<dbReference type="GO" id="GO:0015276">
    <property type="term" value="F:ligand-gated monoatomic ion channel activity"/>
    <property type="evidence" value="ECO:0007669"/>
    <property type="project" value="InterPro"/>
</dbReference>
<organism evidence="11 12">
    <name type="scientific">Homarus americanus</name>
    <name type="common">American lobster</name>
    <dbReference type="NCBI Taxonomy" id="6706"/>
    <lineage>
        <taxon>Eukaryota</taxon>
        <taxon>Metazoa</taxon>
        <taxon>Ecdysozoa</taxon>
        <taxon>Arthropoda</taxon>
        <taxon>Crustacea</taxon>
        <taxon>Multicrustacea</taxon>
        <taxon>Malacostraca</taxon>
        <taxon>Eumalacostraca</taxon>
        <taxon>Eucarida</taxon>
        <taxon>Decapoda</taxon>
        <taxon>Pleocyemata</taxon>
        <taxon>Astacidea</taxon>
        <taxon>Nephropoidea</taxon>
        <taxon>Nephropidae</taxon>
        <taxon>Homarus</taxon>
    </lineage>
</organism>
<evidence type="ECO:0000256" key="8">
    <source>
        <dbReference type="ARBA" id="ARBA00023180"/>
    </source>
</evidence>
<dbReference type="PANTHER" id="PTHR42643">
    <property type="entry name" value="IONOTROPIC RECEPTOR 20A-RELATED"/>
    <property type="match status" value="1"/>
</dbReference>
<dbReference type="Proteomes" id="UP000747542">
    <property type="component" value="Unassembled WGS sequence"/>
</dbReference>
<keyword evidence="7 11" id="KW-0675">Receptor</keyword>
<protein>
    <submittedName>
        <fullName evidence="11">Putative variant ionotropic glutamate receptor-like 1</fullName>
    </submittedName>
</protein>
<dbReference type="Pfam" id="PF00060">
    <property type="entry name" value="Lig_chan"/>
    <property type="match status" value="1"/>
</dbReference>
<dbReference type="Gene3D" id="1.10.287.70">
    <property type="match status" value="1"/>
</dbReference>
<dbReference type="PANTHER" id="PTHR42643:SF24">
    <property type="entry name" value="IONOTROPIC RECEPTOR 60A"/>
    <property type="match status" value="1"/>
</dbReference>
<keyword evidence="8" id="KW-0325">Glycoprotein</keyword>
<dbReference type="SUPFAM" id="SSF53850">
    <property type="entry name" value="Periplasmic binding protein-like II"/>
    <property type="match status" value="1"/>
</dbReference>
<keyword evidence="6 9" id="KW-0472">Membrane</keyword>
<evidence type="ECO:0000256" key="1">
    <source>
        <dbReference type="ARBA" id="ARBA00004651"/>
    </source>
</evidence>
<evidence type="ECO:0000256" key="2">
    <source>
        <dbReference type="ARBA" id="ARBA00008685"/>
    </source>
</evidence>
<dbReference type="GO" id="GO:0050906">
    <property type="term" value="P:detection of stimulus involved in sensory perception"/>
    <property type="evidence" value="ECO:0007669"/>
    <property type="project" value="UniProtKB-ARBA"/>
</dbReference>
<evidence type="ECO:0000256" key="6">
    <source>
        <dbReference type="ARBA" id="ARBA00023136"/>
    </source>
</evidence>
<dbReference type="AlphaFoldDB" id="A0A8J5TKP1"/>
<evidence type="ECO:0000256" key="9">
    <source>
        <dbReference type="SAM" id="Phobius"/>
    </source>
</evidence>
<evidence type="ECO:0000256" key="4">
    <source>
        <dbReference type="ARBA" id="ARBA00022692"/>
    </source>
</evidence>
<feature type="domain" description="Ionotropic glutamate receptor C-terminal" evidence="10">
    <location>
        <begin position="157"/>
        <end position="216"/>
    </location>
</feature>
<accession>A0A8J5TKP1</accession>
<dbReference type="InterPro" id="IPR001320">
    <property type="entry name" value="Iontro_rcpt_C"/>
</dbReference>
<evidence type="ECO:0000256" key="5">
    <source>
        <dbReference type="ARBA" id="ARBA00022989"/>
    </source>
</evidence>
<evidence type="ECO:0000313" key="12">
    <source>
        <dbReference type="Proteomes" id="UP000747542"/>
    </source>
</evidence>
<gene>
    <name evidence="11" type="primary">viGluR-L1</name>
    <name evidence="11" type="ORF">Hamer_G003117</name>
</gene>
<evidence type="ECO:0000256" key="3">
    <source>
        <dbReference type="ARBA" id="ARBA00022475"/>
    </source>
</evidence>
<comment type="similarity">
    <text evidence="2">Belongs to the glutamate-gated ion channel (TC 1.A.10.1) family.</text>
</comment>
<reference evidence="11" key="1">
    <citation type="journal article" date="2021" name="Sci. Adv.">
        <title>The American lobster genome reveals insights on longevity, neural, and immune adaptations.</title>
        <authorList>
            <person name="Polinski J.M."/>
            <person name="Zimin A.V."/>
            <person name="Clark K.F."/>
            <person name="Kohn A.B."/>
            <person name="Sadowski N."/>
            <person name="Timp W."/>
            <person name="Ptitsyn A."/>
            <person name="Khanna P."/>
            <person name="Romanova D.Y."/>
            <person name="Williams P."/>
            <person name="Greenwood S.J."/>
            <person name="Moroz L.L."/>
            <person name="Walt D.R."/>
            <person name="Bodnar A.G."/>
        </authorList>
    </citation>
    <scope>NUCLEOTIDE SEQUENCE</scope>
    <source>
        <strain evidence="11">GMGI-L3</strain>
    </source>
</reference>